<proteinExistence type="predicted"/>
<evidence type="ECO:0000256" key="2">
    <source>
        <dbReference type="ARBA" id="ARBA00022664"/>
    </source>
</evidence>
<dbReference type="FunFam" id="2.40.30.10:FF:000029">
    <property type="entry name" value="116 kDa U5 small nuclear ribonucleoprotein component"/>
    <property type="match status" value="1"/>
</dbReference>
<dbReference type="Proteomes" id="UP000230066">
    <property type="component" value="Unassembled WGS sequence"/>
</dbReference>
<dbReference type="GO" id="GO:0003924">
    <property type="term" value="F:GTPase activity"/>
    <property type="evidence" value="ECO:0007669"/>
    <property type="project" value="InterPro"/>
</dbReference>
<accession>A0A4E0RQA8</accession>
<dbReference type="Pfam" id="PF03144">
    <property type="entry name" value="GTP_EFTU_D2"/>
    <property type="match status" value="1"/>
</dbReference>
<protein>
    <submittedName>
        <fullName evidence="7">U5 small nuclear ribonucleoprotein component</fullName>
    </submittedName>
</protein>
<dbReference type="SUPFAM" id="SSF52540">
    <property type="entry name" value="P-loop containing nucleoside triphosphate hydrolases"/>
    <property type="match status" value="1"/>
</dbReference>
<dbReference type="Pfam" id="PF00009">
    <property type="entry name" value="GTP_EFTU"/>
    <property type="match status" value="1"/>
</dbReference>
<evidence type="ECO:0000313" key="7">
    <source>
        <dbReference type="EMBL" id="THD19022.1"/>
    </source>
</evidence>
<dbReference type="GO" id="GO:0071007">
    <property type="term" value="C:U2-type catalytic step 2 spliceosome"/>
    <property type="evidence" value="ECO:0007669"/>
    <property type="project" value="TreeGrafter"/>
</dbReference>
<dbReference type="GO" id="GO:0030623">
    <property type="term" value="F:U5 snRNA binding"/>
    <property type="evidence" value="ECO:0007669"/>
    <property type="project" value="TreeGrafter"/>
</dbReference>
<dbReference type="NCBIfam" id="TIGR00231">
    <property type="entry name" value="small_GTP"/>
    <property type="match status" value="1"/>
</dbReference>
<dbReference type="CDD" id="cd04090">
    <property type="entry name" value="EF2_II_snRNP"/>
    <property type="match status" value="1"/>
</dbReference>
<comment type="caution">
    <text evidence="7">The sequence shown here is derived from an EMBL/GenBank/DDBJ whole genome shotgun (WGS) entry which is preliminary data.</text>
</comment>
<evidence type="ECO:0000259" key="6">
    <source>
        <dbReference type="PROSITE" id="PS51722"/>
    </source>
</evidence>
<feature type="domain" description="Tr-type G" evidence="6">
    <location>
        <begin position="131"/>
        <end position="415"/>
    </location>
</feature>
<gene>
    <name evidence="7" type="ORF">D915_010343</name>
</gene>
<feature type="compositionally biased region" description="Basic and acidic residues" evidence="5">
    <location>
        <begin position="33"/>
        <end position="43"/>
    </location>
</feature>
<dbReference type="InterPro" id="IPR009000">
    <property type="entry name" value="Transl_B-barrel_sf"/>
</dbReference>
<keyword evidence="4" id="KW-0539">Nucleus</keyword>
<keyword evidence="8" id="KW-1185">Reference proteome</keyword>
<evidence type="ECO:0000313" key="8">
    <source>
        <dbReference type="Proteomes" id="UP000230066"/>
    </source>
</evidence>
<name>A0A4E0RQA8_FASHE</name>
<dbReference type="PANTHER" id="PTHR42908">
    <property type="entry name" value="TRANSLATION ELONGATION FACTOR-RELATED"/>
    <property type="match status" value="1"/>
</dbReference>
<dbReference type="PANTHER" id="PTHR42908:SF6">
    <property type="entry name" value="116 KDA U5 SMALL NUCLEAR RIBONUCLEOPROTEIN COMPONENT"/>
    <property type="match status" value="1"/>
</dbReference>
<dbReference type="InterPro" id="IPR044121">
    <property type="entry name" value="Snu114_GTP-bd"/>
</dbReference>
<dbReference type="FunFam" id="3.90.1430.10:FF:000001">
    <property type="entry name" value="116 kDa U5 small nuclear ribonucleoprotein component"/>
    <property type="match status" value="1"/>
</dbReference>
<dbReference type="GO" id="GO:0005829">
    <property type="term" value="C:cytosol"/>
    <property type="evidence" value="ECO:0007669"/>
    <property type="project" value="TreeGrafter"/>
</dbReference>
<keyword evidence="2" id="KW-0507">mRNA processing</keyword>
<feature type="compositionally biased region" description="Acidic residues" evidence="5">
    <location>
        <begin position="18"/>
        <end position="32"/>
    </location>
</feature>
<organism evidence="7 8">
    <name type="scientific">Fasciola hepatica</name>
    <name type="common">Liver fluke</name>
    <dbReference type="NCBI Taxonomy" id="6192"/>
    <lineage>
        <taxon>Eukaryota</taxon>
        <taxon>Metazoa</taxon>
        <taxon>Spiralia</taxon>
        <taxon>Lophotrochozoa</taxon>
        <taxon>Platyhelminthes</taxon>
        <taxon>Trematoda</taxon>
        <taxon>Digenea</taxon>
        <taxon>Plagiorchiida</taxon>
        <taxon>Echinostomata</taxon>
        <taxon>Echinostomatoidea</taxon>
        <taxon>Fasciolidae</taxon>
        <taxon>Fasciola</taxon>
    </lineage>
</organism>
<dbReference type="FunFam" id="3.40.50.300:FF:000646">
    <property type="entry name" value="U5 small nuclear ribonucleoprotein component"/>
    <property type="match status" value="1"/>
</dbReference>
<dbReference type="Pfam" id="PF16004">
    <property type="entry name" value="EFTUD2"/>
    <property type="match status" value="1"/>
</dbReference>
<dbReference type="GO" id="GO:0000398">
    <property type="term" value="P:mRNA splicing, via spliceosome"/>
    <property type="evidence" value="ECO:0007669"/>
    <property type="project" value="TreeGrafter"/>
</dbReference>
<evidence type="ECO:0000256" key="3">
    <source>
        <dbReference type="ARBA" id="ARBA00023187"/>
    </source>
</evidence>
<dbReference type="InterPro" id="IPR004161">
    <property type="entry name" value="EFTu-like_2"/>
</dbReference>
<reference evidence="7" key="1">
    <citation type="submission" date="2019-03" db="EMBL/GenBank/DDBJ databases">
        <title>Improved annotation for the trematode Fasciola hepatica.</title>
        <authorList>
            <person name="Choi Y.-J."/>
            <person name="Martin J."/>
            <person name="Mitreva M."/>
        </authorList>
    </citation>
    <scope>NUCLEOTIDE SEQUENCE [LARGE SCALE GENOMIC DNA]</scope>
</reference>
<feature type="region of interest" description="Disordered" evidence="5">
    <location>
        <begin position="1"/>
        <end position="43"/>
    </location>
</feature>
<sequence>MDTDLYDEFGNYIGPDLLSDEEEVDEDAESLQEEGKSDDEANVDHAVVGVSDEPTEESLAVVLHEDKKYYPSAMEVYGPEVETLVQEEDAQPLTQPLIEPVRHKKFAYTEAGIPTTTYDPEFLADLMDCPELIRNVVLCGHLHHGKTSFMDCLIEQTHPDICAKDDKDLRYTDFLLMEVERGLSIKSTPVTLVLQNMREKAYLFNIFDTPGHVNFSDEVTAAFRVADGICLVVDASEGVLLNTERLLKHALQERLPVTLCINKIDRLILELKLPPSDAYYKIKHIVDEVNSILLTFSETTGSQNESQPVVSPLLGNVCFASTYYRFCFTLESFARIYTDTFSHAVDYVEFSKRLWGDMYFDSKTRKFSRRPMSSSSQRTFIEFILEPLYKIFAQTVGDVDTALPGLCNELGIGLSKTEMKMNVRPLLRLIFKRFFGDYSGFVNMCIQHIPSPVTSAAIKVPHLYTGPLDSPLAKDMLACSMDSKQMMVYTTKLYPDEEAVAFHVYGRVMSGTLFAGQTVRVLGENYSLADEEDSRHATVGRLWVSVARYRLEVNRVPAGNWVLIEGVDHPIVKTATLTSADAKGACIFRPLNFNTNSVVKIAVEPANPSELPKLLDGLRKVSMICIPCLSVSTIRRYAHNRKGPVHHRRMKIVAM</sequence>
<dbReference type="Gene3D" id="2.40.30.10">
    <property type="entry name" value="Translation factors"/>
    <property type="match status" value="1"/>
</dbReference>
<dbReference type="EMBL" id="JXXN02007636">
    <property type="protein sequence ID" value="THD19022.1"/>
    <property type="molecule type" value="Genomic_DNA"/>
</dbReference>
<dbReference type="AlphaFoldDB" id="A0A4E0RQA8"/>
<comment type="subcellular location">
    <subcellularLocation>
        <location evidence="1">Nucleus</location>
    </subcellularLocation>
</comment>
<dbReference type="InterPro" id="IPR005225">
    <property type="entry name" value="Small_GTP-bd"/>
</dbReference>
<dbReference type="Gene3D" id="3.90.1430.10">
    <property type="entry name" value="Yeast translation eEF2 (G' domain)"/>
    <property type="match status" value="1"/>
</dbReference>
<dbReference type="InterPro" id="IPR027417">
    <property type="entry name" value="P-loop_NTPase"/>
</dbReference>
<dbReference type="CDD" id="cd04167">
    <property type="entry name" value="Snu114p"/>
    <property type="match status" value="1"/>
</dbReference>
<keyword evidence="7" id="KW-0687">Ribonucleoprotein</keyword>
<evidence type="ECO:0000256" key="5">
    <source>
        <dbReference type="SAM" id="MobiDB-lite"/>
    </source>
</evidence>
<dbReference type="Gene3D" id="3.40.50.300">
    <property type="entry name" value="P-loop containing nucleotide triphosphate hydrolases"/>
    <property type="match status" value="1"/>
</dbReference>
<evidence type="ECO:0000256" key="4">
    <source>
        <dbReference type="ARBA" id="ARBA00023242"/>
    </source>
</evidence>
<dbReference type="InterPro" id="IPR000795">
    <property type="entry name" value="T_Tr_GTP-bd_dom"/>
</dbReference>
<dbReference type="SUPFAM" id="SSF50447">
    <property type="entry name" value="Translation proteins"/>
    <property type="match status" value="1"/>
</dbReference>
<evidence type="ECO:0000256" key="1">
    <source>
        <dbReference type="ARBA" id="ARBA00004123"/>
    </source>
</evidence>
<keyword evidence="3" id="KW-0508">mRNA splicing</keyword>
<dbReference type="InterPro" id="IPR031950">
    <property type="entry name" value="EFTUD2_N"/>
</dbReference>
<dbReference type="PROSITE" id="PS51722">
    <property type="entry name" value="G_TR_2"/>
    <property type="match status" value="1"/>
</dbReference>
<dbReference type="GO" id="GO:0005525">
    <property type="term" value="F:GTP binding"/>
    <property type="evidence" value="ECO:0007669"/>
    <property type="project" value="InterPro"/>
</dbReference>
<dbReference type="GO" id="GO:0046540">
    <property type="term" value="C:U4/U6 x U5 tri-snRNP complex"/>
    <property type="evidence" value="ECO:0007669"/>
    <property type="project" value="TreeGrafter"/>
</dbReference>
<dbReference type="PRINTS" id="PR00315">
    <property type="entry name" value="ELONGATNFCT"/>
</dbReference>